<gene>
    <name evidence="2" type="ORF">NIE79_004237</name>
</gene>
<dbReference type="Proteomes" id="UP001201629">
    <property type="component" value="Unassembled WGS sequence"/>
</dbReference>
<dbReference type="EMBL" id="JAKKFD010000041">
    <property type="protein sequence ID" value="MCG5445716.1"/>
    <property type="molecule type" value="Genomic_DNA"/>
</dbReference>
<reference evidence="2 3" key="1">
    <citation type="submission" date="2022-01" db="EMBL/GenBank/DDBJ databases">
        <authorList>
            <person name="Riesco R."/>
            <person name="Trujillo M.E."/>
        </authorList>
    </citation>
    <scope>NUCLEOTIDE SEQUENCE [LARGE SCALE GENOMIC DNA]</scope>
    <source>
        <strain evidence="2 3">NIE79</strain>
    </source>
</reference>
<protein>
    <submittedName>
        <fullName evidence="2">Uncharacterized protein</fullName>
    </submittedName>
</protein>
<keyword evidence="3" id="KW-1185">Reference proteome</keyword>
<accession>A0ABS9N8B2</accession>
<feature type="compositionally biased region" description="Basic and acidic residues" evidence="1">
    <location>
        <begin position="49"/>
        <end position="58"/>
    </location>
</feature>
<comment type="caution">
    <text evidence="2">The sequence shown here is derived from an EMBL/GenBank/DDBJ whole genome shotgun (WGS) entry which is preliminary data.</text>
</comment>
<dbReference type="RefSeq" id="WP_238680668.1">
    <property type="nucleotide sequence ID" value="NZ_JAKKFD010000041.1"/>
</dbReference>
<name>A0ABS9N8B2_9ACTN</name>
<evidence type="ECO:0000313" key="2">
    <source>
        <dbReference type="EMBL" id="MCG5445716.1"/>
    </source>
</evidence>
<sequence length="79" mass="8598">MGDDLSVFTAIAPSVGVVRYSQNTLVDQRVSWPADGHRGQGAARRRLPRRGDDLDGDRFAIQTDTAPGGGHWQDNHGNQ</sequence>
<feature type="region of interest" description="Disordered" evidence="1">
    <location>
        <begin position="31"/>
        <end position="79"/>
    </location>
</feature>
<evidence type="ECO:0000313" key="3">
    <source>
        <dbReference type="Proteomes" id="UP001201629"/>
    </source>
</evidence>
<proteinExistence type="predicted"/>
<evidence type="ECO:0000256" key="1">
    <source>
        <dbReference type="SAM" id="MobiDB-lite"/>
    </source>
</evidence>
<organism evidence="2 3">
    <name type="scientific">Micromonospora trifolii</name>
    <dbReference type="NCBI Taxonomy" id="2911208"/>
    <lineage>
        <taxon>Bacteria</taxon>
        <taxon>Bacillati</taxon>
        <taxon>Actinomycetota</taxon>
        <taxon>Actinomycetes</taxon>
        <taxon>Micromonosporales</taxon>
        <taxon>Micromonosporaceae</taxon>
        <taxon>Micromonospora</taxon>
    </lineage>
</organism>